<feature type="compositionally biased region" description="Basic and acidic residues" evidence="10">
    <location>
        <begin position="97"/>
        <end position="114"/>
    </location>
</feature>
<evidence type="ECO:0000259" key="12">
    <source>
        <dbReference type="PROSITE" id="PS50157"/>
    </source>
</evidence>
<dbReference type="SMART" id="SM00355">
    <property type="entry name" value="ZnF_C2H2"/>
    <property type="match status" value="4"/>
</dbReference>
<dbReference type="Gene3D" id="3.30.160.60">
    <property type="entry name" value="Classic Zinc Finger"/>
    <property type="match status" value="1"/>
</dbReference>
<keyword evidence="6 9" id="KW-0863">Zinc-finger</keyword>
<keyword evidence="5" id="KW-0677">Repeat</keyword>
<dbReference type="Proteomes" id="UP001497453">
    <property type="component" value="Chromosome 4"/>
</dbReference>
<sequence length="474" mass="53432">MADSTQNLFTCLSCSIAFYLADDQRVHYRSDHHRYNMKRRVAGLSPVSVEIFSQRVLERQSETAVAASSKFSSCTVCGKTYTTENAYRSHMSSKKHKENEQKAAKRASEPRKEPTPPATVEEPAPERPAPSIGISLTVAPNATEEEIIQTIDEKIAAARARLSPSHCLFCLSASSSTEENLAHMSAAHSFFLPDTEYLVDLSGLLTYLGEKIAVGNVCIYCGAEFRTLDAVRRHMLDKGHCKIAYDTDLERLEVSDFYDFSTSYPDAEKRTKAQRKKETHGEDENEEWEDVEDDGEEADEVIEVAEGDEDADLDEYAARLGDTPYELILPSGSRVAHRHIHGHHRTSHVVALRRTRPGEDASTVAENRRLLRDKGNMLVPRNGGFGAYASGMDLVKARNPGEAREAGRHVKEFRDQQRREHFKTKVGFRHNYQKHFRDPLLQVSSYCQSFRTALLLTFTFVVILLTPPYLLCID</sequence>
<evidence type="ECO:0000256" key="6">
    <source>
        <dbReference type="ARBA" id="ARBA00022771"/>
    </source>
</evidence>
<evidence type="ECO:0000313" key="14">
    <source>
        <dbReference type="Proteomes" id="UP001497453"/>
    </source>
</evidence>
<evidence type="ECO:0000256" key="10">
    <source>
        <dbReference type="SAM" id="MobiDB-lite"/>
    </source>
</evidence>
<dbReference type="InterPro" id="IPR041661">
    <property type="entry name" value="ZN622/Rei1/Reh1_Znf-C2H2"/>
</dbReference>
<feature type="region of interest" description="Disordered" evidence="10">
    <location>
        <begin position="88"/>
        <end position="132"/>
    </location>
</feature>
<keyword evidence="14" id="KW-1185">Reference proteome</keyword>
<keyword evidence="11" id="KW-0472">Membrane</keyword>
<dbReference type="PANTHER" id="PTHR13182">
    <property type="entry name" value="ZINC FINGER PROTEIN 622"/>
    <property type="match status" value="1"/>
</dbReference>
<dbReference type="PROSITE" id="PS00028">
    <property type="entry name" value="ZINC_FINGER_C2H2_1"/>
    <property type="match status" value="2"/>
</dbReference>
<evidence type="ECO:0000256" key="3">
    <source>
        <dbReference type="ARBA" id="ARBA00022517"/>
    </source>
</evidence>
<dbReference type="Pfam" id="PF12171">
    <property type="entry name" value="zf-C2H2_jaz"/>
    <property type="match status" value="1"/>
</dbReference>
<keyword evidence="2" id="KW-0963">Cytoplasm</keyword>
<evidence type="ECO:0000256" key="5">
    <source>
        <dbReference type="ARBA" id="ARBA00022737"/>
    </source>
</evidence>
<evidence type="ECO:0000313" key="13">
    <source>
        <dbReference type="EMBL" id="CAL1707012.1"/>
    </source>
</evidence>
<evidence type="ECO:0000256" key="9">
    <source>
        <dbReference type="PROSITE-ProRule" id="PRU00042"/>
    </source>
</evidence>
<evidence type="ECO:0000256" key="7">
    <source>
        <dbReference type="ARBA" id="ARBA00022833"/>
    </source>
</evidence>
<organism evidence="13 14">
    <name type="scientific">Somion occarium</name>
    <dbReference type="NCBI Taxonomy" id="3059160"/>
    <lineage>
        <taxon>Eukaryota</taxon>
        <taxon>Fungi</taxon>
        <taxon>Dikarya</taxon>
        <taxon>Basidiomycota</taxon>
        <taxon>Agaricomycotina</taxon>
        <taxon>Agaricomycetes</taxon>
        <taxon>Polyporales</taxon>
        <taxon>Cerrenaceae</taxon>
        <taxon>Somion</taxon>
    </lineage>
</organism>
<dbReference type="SMART" id="SM00451">
    <property type="entry name" value="ZnF_U1"/>
    <property type="match status" value="2"/>
</dbReference>
<feature type="transmembrane region" description="Helical" evidence="11">
    <location>
        <begin position="453"/>
        <end position="472"/>
    </location>
</feature>
<evidence type="ECO:0000256" key="11">
    <source>
        <dbReference type="SAM" id="Phobius"/>
    </source>
</evidence>
<keyword evidence="4" id="KW-0479">Metal-binding</keyword>
<reference evidence="14" key="1">
    <citation type="submission" date="2024-04" db="EMBL/GenBank/DDBJ databases">
        <authorList>
            <person name="Shaw F."/>
            <person name="Minotto A."/>
        </authorList>
    </citation>
    <scope>NUCLEOTIDE SEQUENCE [LARGE SCALE GENOMIC DNA]</scope>
</reference>
<accession>A0ABP1DGN9</accession>
<protein>
    <recommendedName>
        <fullName evidence="12">C2H2-type domain-containing protein</fullName>
    </recommendedName>
</protein>
<comment type="similarity">
    <text evidence="8">Belongs to the REI1 family.</text>
</comment>
<dbReference type="InterPro" id="IPR036236">
    <property type="entry name" value="Znf_C2H2_sf"/>
</dbReference>
<dbReference type="InterPro" id="IPR003604">
    <property type="entry name" value="Matrin/U1-like-C_Znf_C2H2"/>
</dbReference>
<comment type="subcellular location">
    <subcellularLocation>
        <location evidence="1">Cytoplasm</location>
    </subcellularLocation>
</comment>
<keyword evidence="7" id="KW-0862">Zinc</keyword>
<keyword evidence="11" id="KW-0812">Transmembrane</keyword>
<feature type="domain" description="C2H2-type" evidence="12">
    <location>
        <begin position="72"/>
        <end position="101"/>
    </location>
</feature>
<proteinExistence type="inferred from homology"/>
<keyword evidence="11" id="KW-1133">Transmembrane helix</keyword>
<gene>
    <name evidence="13" type="ORF">GFSPODELE1_LOCUS6149</name>
</gene>
<dbReference type="InterPro" id="IPR040025">
    <property type="entry name" value="Znf622/Rei1/Reh1"/>
</dbReference>
<dbReference type="SUPFAM" id="SSF57667">
    <property type="entry name" value="beta-beta-alpha zinc fingers"/>
    <property type="match status" value="2"/>
</dbReference>
<dbReference type="Pfam" id="PF12756">
    <property type="entry name" value="zf-C2H2_2"/>
    <property type="match status" value="1"/>
</dbReference>
<dbReference type="PANTHER" id="PTHR13182:SF8">
    <property type="entry name" value="CYTOPLASMIC 60S SUBUNIT BIOGENESIS FACTOR ZNF622"/>
    <property type="match status" value="1"/>
</dbReference>
<dbReference type="InterPro" id="IPR022755">
    <property type="entry name" value="Znf_C2H2_jaz"/>
</dbReference>
<evidence type="ECO:0000256" key="4">
    <source>
        <dbReference type="ARBA" id="ARBA00022723"/>
    </source>
</evidence>
<evidence type="ECO:0000256" key="2">
    <source>
        <dbReference type="ARBA" id="ARBA00022490"/>
    </source>
</evidence>
<dbReference type="PROSITE" id="PS50157">
    <property type="entry name" value="ZINC_FINGER_C2H2_2"/>
    <property type="match status" value="1"/>
</dbReference>
<dbReference type="EMBL" id="OZ037947">
    <property type="protein sequence ID" value="CAL1707012.1"/>
    <property type="molecule type" value="Genomic_DNA"/>
</dbReference>
<evidence type="ECO:0000256" key="8">
    <source>
        <dbReference type="ARBA" id="ARBA00034126"/>
    </source>
</evidence>
<feature type="region of interest" description="Disordered" evidence="10">
    <location>
        <begin position="268"/>
        <end position="296"/>
    </location>
</feature>
<name>A0ABP1DGN9_9APHY</name>
<evidence type="ECO:0000256" key="1">
    <source>
        <dbReference type="ARBA" id="ARBA00004496"/>
    </source>
</evidence>
<keyword evidence="3" id="KW-0690">Ribosome biogenesis</keyword>
<dbReference type="InterPro" id="IPR013087">
    <property type="entry name" value="Znf_C2H2_type"/>
</dbReference>
<feature type="compositionally biased region" description="Acidic residues" evidence="10">
    <location>
        <begin position="281"/>
        <end position="296"/>
    </location>
</feature>